<reference evidence="8 9" key="1">
    <citation type="submission" date="2016-05" db="EMBL/GenBank/DDBJ databases">
        <title>Compelete Genome Sequence of Bacteriochlorophyll-Synthesizing Bacterium Porphyrobacter neustonensis DSM 9434.</title>
        <authorList>
            <person name="Shi X.-L."/>
            <person name="Wu Y.-H."/>
            <person name="Cheng H."/>
            <person name="Xu L."/>
            <person name="Zhang X.-Q."/>
            <person name="Wang C.-S."/>
            <person name="Xu X.-W."/>
        </authorList>
    </citation>
    <scope>NUCLEOTIDE SEQUENCE [LARGE SCALE GENOMIC DNA]</scope>
    <source>
        <strain evidence="8 9">DSM 9434</strain>
    </source>
</reference>
<dbReference type="Gene3D" id="1.10.10.10">
    <property type="entry name" value="Winged helix-like DNA-binding domain superfamily/Winged helix DNA-binding domain"/>
    <property type="match status" value="1"/>
</dbReference>
<dbReference type="Pfam" id="PF00072">
    <property type="entry name" value="Response_reg"/>
    <property type="match status" value="1"/>
</dbReference>
<dbReference type="RefSeq" id="WP_068349774.1">
    <property type="nucleotide sequence ID" value="NZ_CP016033.1"/>
</dbReference>
<dbReference type="Proteomes" id="UP000078263">
    <property type="component" value="Chromosome"/>
</dbReference>
<evidence type="ECO:0000256" key="3">
    <source>
        <dbReference type="ARBA" id="ARBA00023125"/>
    </source>
</evidence>
<dbReference type="CDD" id="cd17535">
    <property type="entry name" value="REC_NarL-like"/>
    <property type="match status" value="1"/>
</dbReference>
<dbReference type="PRINTS" id="PR00038">
    <property type="entry name" value="HTHLUXR"/>
</dbReference>
<dbReference type="Pfam" id="PF00196">
    <property type="entry name" value="GerE"/>
    <property type="match status" value="1"/>
</dbReference>
<evidence type="ECO:0000256" key="5">
    <source>
        <dbReference type="PROSITE-ProRule" id="PRU00169"/>
    </source>
</evidence>
<dbReference type="SMART" id="SM00448">
    <property type="entry name" value="REC"/>
    <property type="match status" value="1"/>
</dbReference>
<feature type="domain" description="HTH luxR-type" evidence="6">
    <location>
        <begin position="138"/>
        <end position="203"/>
    </location>
</feature>
<evidence type="ECO:0000259" key="6">
    <source>
        <dbReference type="PROSITE" id="PS50043"/>
    </source>
</evidence>
<dbReference type="InterPro" id="IPR016032">
    <property type="entry name" value="Sig_transdc_resp-reg_C-effctor"/>
</dbReference>
<dbReference type="SUPFAM" id="SSF52172">
    <property type="entry name" value="CheY-like"/>
    <property type="match status" value="1"/>
</dbReference>
<sequence length="205" mass="22293">MSGKCKILIVDDHRITQTGLCLLFAPLERYEVVGTLDRGATVNAFVQSQPVDLVILDLNLPDVHGVNVLAEIVGSRDMTVIIVTGETHLNEIHSALKLGARAVVSKGDPPEQIIAACDAAISGELYFSTAISEALGKYQQPPVALSSRQMAILHYLAQGESNKEIAYRLAIAPPTVSFHIAELRRKLDAPHNRKIVERAVELNLL</sequence>
<dbReference type="PROSITE" id="PS50043">
    <property type="entry name" value="HTH_LUXR_2"/>
    <property type="match status" value="1"/>
</dbReference>
<dbReference type="SMART" id="SM00421">
    <property type="entry name" value="HTH_LUXR"/>
    <property type="match status" value="1"/>
</dbReference>
<feature type="domain" description="Response regulatory" evidence="7">
    <location>
        <begin position="6"/>
        <end position="121"/>
    </location>
</feature>
<dbReference type="InterPro" id="IPR011006">
    <property type="entry name" value="CheY-like_superfamily"/>
</dbReference>
<evidence type="ECO:0000256" key="2">
    <source>
        <dbReference type="ARBA" id="ARBA00023015"/>
    </source>
</evidence>
<dbReference type="GO" id="GO:0006355">
    <property type="term" value="P:regulation of DNA-templated transcription"/>
    <property type="evidence" value="ECO:0007669"/>
    <property type="project" value="InterPro"/>
</dbReference>
<dbReference type="STRING" id="1112.A9D12_03350"/>
<accession>A0A192D2Z4</accession>
<dbReference type="AlphaFoldDB" id="A0A192D2Z4"/>
<name>A0A192D2Z4_9SPHN</name>
<dbReference type="InterPro" id="IPR036388">
    <property type="entry name" value="WH-like_DNA-bd_sf"/>
</dbReference>
<keyword evidence="9" id="KW-1185">Reference proteome</keyword>
<dbReference type="Gene3D" id="3.40.50.2300">
    <property type="match status" value="1"/>
</dbReference>
<dbReference type="PROSITE" id="PS50110">
    <property type="entry name" value="RESPONSE_REGULATORY"/>
    <property type="match status" value="1"/>
</dbReference>
<evidence type="ECO:0000256" key="1">
    <source>
        <dbReference type="ARBA" id="ARBA00022553"/>
    </source>
</evidence>
<dbReference type="InterPro" id="IPR039420">
    <property type="entry name" value="WalR-like"/>
</dbReference>
<dbReference type="GO" id="GO:0003677">
    <property type="term" value="F:DNA binding"/>
    <property type="evidence" value="ECO:0007669"/>
    <property type="project" value="UniProtKB-KW"/>
</dbReference>
<keyword evidence="3" id="KW-0238">DNA-binding</keyword>
<organism evidence="8 9">
    <name type="scientific">Erythrobacter neustonensis</name>
    <dbReference type="NCBI Taxonomy" id="1112"/>
    <lineage>
        <taxon>Bacteria</taxon>
        <taxon>Pseudomonadati</taxon>
        <taxon>Pseudomonadota</taxon>
        <taxon>Alphaproteobacteria</taxon>
        <taxon>Sphingomonadales</taxon>
        <taxon>Erythrobacteraceae</taxon>
        <taxon>Erythrobacter/Porphyrobacter group</taxon>
        <taxon>Erythrobacter</taxon>
    </lineage>
</organism>
<dbReference type="EMBL" id="CP016033">
    <property type="protein sequence ID" value="ANK12129.1"/>
    <property type="molecule type" value="Genomic_DNA"/>
</dbReference>
<gene>
    <name evidence="8" type="ORF">A9D12_03350</name>
</gene>
<feature type="modified residue" description="4-aspartylphosphate" evidence="5">
    <location>
        <position position="57"/>
    </location>
</feature>
<dbReference type="SUPFAM" id="SSF46894">
    <property type="entry name" value="C-terminal effector domain of the bipartite response regulators"/>
    <property type="match status" value="1"/>
</dbReference>
<dbReference type="CDD" id="cd06170">
    <property type="entry name" value="LuxR_C_like"/>
    <property type="match status" value="1"/>
</dbReference>
<dbReference type="InterPro" id="IPR001789">
    <property type="entry name" value="Sig_transdc_resp-reg_receiver"/>
</dbReference>
<keyword evidence="4" id="KW-0804">Transcription</keyword>
<evidence type="ECO:0000313" key="9">
    <source>
        <dbReference type="Proteomes" id="UP000078263"/>
    </source>
</evidence>
<evidence type="ECO:0000259" key="7">
    <source>
        <dbReference type="PROSITE" id="PS50110"/>
    </source>
</evidence>
<dbReference type="PANTHER" id="PTHR43214:SF41">
    <property type="entry name" value="NITRATE_NITRITE RESPONSE REGULATOR PROTEIN NARP"/>
    <property type="match status" value="1"/>
</dbReference>
<dbReference type="GO" id="GO:0000160">
    <property type="term" value="P:phosphorelay signal transduction system"/>
    <property type="evidence" value="ECO:0007669"/>
    <property type="project" value="InterPro"/>
</dbReference>
<dbReference type="KEGG" id="pns:A9D12_03350"/>
<evidence type="ECO:0000256" key="4">
    <source>
        <dbReference type="ARBA" id="ARBA00023163"/>
    </source>
</evidence>
<evidence type="ECO:0008006" key="10">
    <source>
        <dbReference type="Google" id="ProtNLM"/>
    </source>
</evidence>
<keyword evidence="1 5" id="KW-0597">Phosphoprotein</keyword>
<dbReference type="OrthoDB" id="9814495at2"/>
<protein>
    <recommendedName>
        <fullName evidence="10">DNA-binding response regulator</fullName>
    </recommendedName>
</protein>
<keyword evidence="2" id="KW-0805">Transcription regulation</keyword>
<evidence type="ECO:0000313" key="8">
    <source>
        <dbReference type="EMBL" id="ANK12129.1"/>
    </source>
</evidence>
<dbReference type="PANTHER" id="PTHR43214">
    <property type="entry name" value="TWO-COMPONENT RESPONSE REGULATOR"/>
    <property type="match status" value="1"/>
</dbReference>
<proteinExistence type="predicted"/>
<dbReference type="InterPro" id="IPR000792">
    <property type="entry name" value="Tscrpt_reg_LuxR_C"/>
</dbReference>
<dbReference type="InterPro" id="IPR058245">
    <property type="entry name" value="NreC/VraR/RcsB-like_REC"/>
</dbReference>